<dbReference type="Pfam" id="PF04471">
    <property type="entry name" value="Mrr_cat"/>
    <property type="match status" value="1"/>
</dbReference>
<sequence>MDGHEFERFIGTLFSKMGYSTEVTKGSGDQGVDVIAEKDGRKFGIQAKCYSSAVTNKAIQEVAAGISHYRLDKGIVITNNYFTESARELAASNGIVLWDRTILKEKIDELF</sequence>
<gene>
    <name evidence="2" type="ORF">SD70_25975</name>
</gene>
<dbReference type="InterPro" id="IPR052906">
    <property type="entry name" value="Type_IV_Methyl-Rstrct_Enzyme"/>
</dbReference>
<evidence type="ECO:0000313" key="2">
    <source>
        <dbReference type="EMBL" id="KIL38518.1"/>
    </source>
</evidence>
<organism evidence="2 3">
    <name type="scientific">Gordoniibacillus kamchatkensis</name>
    <dbReference type="NCBI Taxonomy" id="1590651"/>
    <lineage>
        <taxon>Bacteria</taxon>
        <taxon>Bacillati</taxon>
        <taxon>Bacillota</taxon>
        <taxon>Bacilli</taxon>
        <taxon>Bacillales</taxon>
        <taxon>Paenibacillaceae</taxon>
        <taxon>Gordoniibacillus</taxon>
    </lineage>
</organism>
<feature type="domain" description="Restriction endonuclease type IV Mrr" evidence="1">
    <location>
        <begin position="1"/>
        <end position="105"/>
    </location>
</feature>
<dbReference type="InterPro" id="IPR007560">
    <property type="entry name" value="Restrct_endonuc_IV_Mrr"/>
</dbReference>
<protein>
    <recommendedName>
        <fullName evidence="1">Restriction endonuclease type IV Mrr domain-containing protein</fullName>
    </recommendedName>
</protein>
<dbReference type="PANTHER" id="PTHR30015:SF6">
    <property type="entry name" value="SLL1429 PROTEIN"/>
    <property type="match status" value="1"/>
</dbReference>
<dbReference type="EMBL" id="JXAK01000059">
    <property type="protein sequence ID" value="KIL38518.1"/>
    <property type="molecule type" value="Genomic_DNA"/>
</dbReference>
<keyword evidence="3" id="KW-1185">Reference proteome</keyword>
<evidence type="ECO:0000259" key="1">
    <source>
        <dbReference type="Pfam" id="PF04471"/>
    </source>
</evidence>
<dbReference type="InterPro" id="IPR011856">
    <property type="entry name" value="tRNA_endonuc-like_dom_sf"/>
</dbReference>
<dbReference type="InterPro" id="IPR011335">
    <property type="entry name" value="Restrct_endonuc-II-like"/>
</dbReference>
<name>A0ABR5ABW1_9BACL</name>
<dbReference type="PANTHER" id="PTHR30015">
    <property type="entry name" value="MRR RESTRICTION SYSTEM PROTEIN"/>
    <property type="match status" value="1"/>
</dbReference>
<dbReference type="Proteomes" id="UP000031967">
    <property type="component" value="Unassembled WGS sequence"/>
</dbReference>
<reference evidence="2 3" key="1">
    <citation type="submission" date="2014-12" db="EMBL/GenBank/DDBJ databases">
        <title>Draft genome sequence of Paenibacillus kamchatkensis strain B-2647.</title>
        <authorList>
            <person name="Karlyshev A.V."/>
            <person name="Kudryashova E.B."/>
        </authorList>
    </citation>
    <scope>NUCLEOTIDE SEQUENCE [LARGE SCALE GENOMIC DNA]</scope>
    <source>
        <strain evidence="2 3">VKM B-2647</strain>
    </source>
</reference>
<dbReference type="SUPFAM" id="SSF52980">
    <property type="entry name" value="Restriction endonuclease-like"/>
    <property type="match status" value="1"/>
</dbReference>
<evidence type="ECO:0000313" key="3">
    <source>
        <dbReference type="Proteomes" id="UP000031967"/>
    </source>
</evidence>
<comment type="caution">
    <text evidence="2">The sequence shown here is derived from an EMBL/GenBank/DDBJ whole genome shotgun (WGS) entry which is preliminary data.</text>
</comment>
<proteinExistence type="predicted"/>
<accession>A0ABR5ABW1</accession>
<dbReference type="Gene3D" id="3.40.1350.10">
    <property type="match status" value="1"/>
</dbReference>